<evidence type="ECO:0000256" key="5">
    <source>
        <dbReference type="ARBA" id="ARBA00022824"/>
    </source>
</evidence>
<sequence>MLYTLAWILIVYVCYSLCDGDTASLVNSEKYSVARDRRFLLYDVNHGEGFNLRRDVYMRIANAVRLLREAGEPFILVLPPWSGLYHWKQPNVRLKWSEFFDVKNLDDFVPVLEFEDYLRGKSLSHKQIFDDSCIKMYNDEHDHQSKFVFPYTCFSYILIVFEYKCISARGT</sequence>
<evidence type="ECO:0000256" key="6">
    <source>
        <dbReference type="ARBA" id="ARBA00023253"/>
    </source>
</evidence>
<evidence type="ECO:0000256" key="4">
    <source>
        <dbReference type="ARBA" id="ARBA00022679"/>
    </source>
</evidence>
<dbReference type="AlphaFoldDB" id="A0A0K0CUN3"/>
<evidence type="ECO:0000256" key="1">
    <source>
        <dbReference type="ARBA" id="ARBA00004240"/>
    </source>
</evidence>
<dbReference type="PANTHER" id="PTHR13398:SF0">
    <property type="entry name" value="GDP-FUCOSE PROTEIN O-FUCOSYLTRANSFERASE 2"/>
    <property type="match status" value="1"/>
</dbReference>
<dbReference type="InterPro" id="IPR045130">
    <property type="entry name" value="OFUT2-like"/>
</dbReference>
<keyword evidence="6" id="KW-0294">Fucose metabolism</keyword>
<dbReference type="GO" id="GO:0005783">
    <property type="term" value="C:endoplasmic reticulum"/>
    <property type="evidence" value="ECO:0007669"/>
    <property type="project" value="UniProtKB-SubCell"/>
</dbReference>
<reference evidence="15" key="2">
    <citation type="submission" date="2017-02" db="UniProtKB">
        <authorList>
            <consortium name="WormBaseParasite"/>
        </authorList>
    </citation>
    <scope>IDENTIFICATION</scope>
</reference>
<dbReference type="GO" id="GO:0006004">
    <property type="term" value="P:fucose metabolic process"/>
    <property type="evidence" value="ECO:0007669"/>
    <property type="project" value="UniProtKB-KW"/>
</dbReference>
<evidence type="ECO:0000256" key="12">
    <source>
        <dbReference type="ARBA" id="ARBA00048647"/>
    </source>
</evidence>
<dbReference type="Proteomes" id="UP000035642">
    <property type="component" value="Unassembled WGS sequence"/>
</dbReference>
<comment type="similarity">
    <text evidence="8">Belongs to the glycosyltransferase 68 family.</text>
</comment>
<evidence type="ECO:0000313" key="14">
    <source>
        <dbReference type="Proteomes" id="UP000035642"/>
    </source>
</evidence>
<dbReference type="WBParaSite" id="ACAC_0000094701-mRNA-1">
    <property type="protein sequence ID" value="ACAC_0000094701-mRNA-1"/>
    <property type="gene ID" value="ACAC_0000094701"/>
</dbReference>
<comment type="pathway">
    <text evidence="2">Protein modification; protein glycosylation.</text>
</comment>
<dbReference type="STRING" id="6313.A0A0K0CUN3"/>
<reference evidence="14" key="1">
    <citation type="submission" date="2012-09" db="EMBL/GenBank/DDBJ databases">
        <authorList>
            <person name="Martin A.A."/>
        </authorList>
    </citation>
    <scope>NUCLEOTIDE SEQUENCE</scope>
</reference>
<keyword evidence="5" id="KW-0256">Endoplasmic reticulum</keyword>
<keyword evidence="4" id="KW-0808">Transferase</keyword>
<evidence type="ECO:0000256" key="7">
    <source>
        <dbReference type="ARBA" id="ARBA00023277"/>
    </source>
</evidence>
<dbReference type="PANTHER" id="PTHR13398">
    <property type="entry name" value="GDP-FUCOSE PROTEIN O-FUCOSYLTRANSFERASE 2"/>
    <property type="match status" value="1"/>
</dbReference>
<evidence type="ECO:0000256" key="2">
    <source>
        <dbReference type="ARBA" id="ARBA00004922"/>
    </source>
</evidence>
<dbReference type="GO" id="GO:0046922">
    <property type="term" value="F:peptide-O-fucosyltransferase activity"/>
    <property type="evidence" value="ECO:0007669"/>
    <property type="project" value="UniProtKB-EC"/>
</dbReference>
<keyword evidence="14" id="KW-1185">Reference proteome</keyword>
<dbReference type="Gene3D" id="3.40.50.11340">
    <property type="match status" value="1"/>
</dbReference>
<keyword evidence="13" id="KW-0732">Signal</keyword>
<feature type="chain" id="PRO_5005326544" description="GDP-fucose protein O-fucosyltransferase 2" evidence="13">
    <location>
        <begin position="21"/>
        <end position="171"/>
    </location>
</feature>
<dbReference type="InterPro" id="IPR019378">
    <property type="entry name" value="GDP-Fuc_O-FucTrfase"/>
</dbReference>
<organism evidence="14 15">
    <name type="scientific">Angiostrongylus cantonensis</name>
    <name type="common">Rat lungworm</name>
    <dbReference type="NCBI Taxonomy" id="6313"/>
    <lineage>
        <taxon>Eukaryota</taxon>
        <taxon>Metazoa</taxon>
        <taxon>Ecdysozoa</taxon>
        <taxon>Nematoda</taxon>
        <taxon>Chromadorea</taxon>
        <taxon>Rhabditida</taxon>
        <taxon>Rhabditina</taxon>
        <taxon>Rhabditomorpha</taxon>
        <taxon>Strongyloidea</taxon>
        <taxon>Metastrongylidae</taxon>
        <taxon>Angiostrongylus</taxon>
    </lineage>
</organism>
<protein>
    <recommendedName>
        <fullName evidence="9">GDP-fucose protein O-fucosyltransferase 2</fullName>
        <ecNumber evidence="3">2.4.1.221</ecNumber>
    </recommendedName>
    <alternativeName>
        <fullName evidence="10">Peptide-O-fucosyltransferase 2</fullName>
    </alternativeName>
</protein>
<evidence type="ECO:0000256" key="9">
    <source>
        <dbReference type="ARBA" id="ARBA00026232"/>
    </source>
</evidence>
<dbReference type="Pfam" id="PF10250">
    <property type="entry name" value="O-FucT"/>
    <property type="match status" value="1"/>
</dbReference>
<comment type="catalytic activity">
    <reaction evidence="12">
        <text>L-seryl-[protein] + GDP-beta-L-fucose = 3-O-(alpha-L-fucosyl)-L-seryl-[protein] + GDP + H(+)</text>
        <dbReference type="Rhea" id="RHEA:63644"/>
        <dbReference type="Rhea" id="RHEA-COMP:9863"/>
        <dbReference type="Rhea" id="RHEA-COMP:17914"/>
        <dbReference type="ChEBI" id="CHEBI:15378"/>
        <dbReference type="ChEBI" id="CHEBI:29999"/>
        <dbReference type="ChEBI" id="CHEBI:57273"/>
        <dbReference type="ChEBI" id="CHEBI:58189"/>
        <dbReference type="ChEBI" id="CHEBI:189632"/>
        <dbReference type="EC" id="2.4.1.221"/>
    </reaction>
    <physiologicalReaction direction="left-to-right" evidence="12">
        <dbReference type="Rhea" id="RHEA:63645"/>
    </physiologicalReaction>
</comment>
<evidence type="ECO:0000256" key="8">
    <source>
        <dbReference type="ARBA" id="ARBA00025803"/>
    </source>
</evidence>
<evidence type="ECO:0000256" key="13">
    <source>
        <dbReference type="SAM" id="SignalP"/>
    </source>
</evidence>
<evidence type="ECO:0000313" key="15">
    <source>
        <dbReference type="WBParaSite" id="ACAC_0000094701-mRNA-1"/>
    </source>
</evidence>
<evidence type="ECO:0000256" key="11">
    <source>
        <dbReference type="ARBA" id="ARBA00047273"/>
    </source>
</evidence>
<evidence type="ECO:0000256" key="3">
    <source>
        <dbReference type="ARBA" id="ARBA00012196"/>
    </source>
</evidence>
<feature type="signal peptide" evidence="13">
    <location>
        <begin position="1"/>
        <end position="20"/>
    </location>
</feature>
<comment type="catalytic activity">
    <reaction evidence="11">
        <text>L-threonyl-[protein] + GDP-beta-L-fucose = 3-O-(alpha-L-fucosyl)-L-threonyl-[protein] + GDP + H(+)</text>
        <dbReference type="Rhea" id="RHEA:70491"/>
        <dbReference type="Rhea" id="RHEA-COMP:11060"/>
        <dbReference type="Rhea" id="RHEA-COMP:17915"/>
        <dbReference type="ChEBI" id="CHEBI:15378"/>
        <dbReference type="ChEBI" id="CHEBI:30013"/>
        <dbReference type="ChEBI" id="CHEBI:57273"/>
        <dbReference type="ChEBI" id="CHEBI:58189"/>
        <dbReference type="ChEBI" id="CHEBI:189631"/>
        <dbReference type="EC" id="2.4.1.221"/>
    </reaction>
    <physiologicalReaction direction="left-to-right" evidence="11">
        <dbReference type="Rhea" id="RHEA:70492"/>
    </physiologicalReaction>
</comment>
<comment type="subcellular location">
    <subcellularLocation>
        <location evidence="1">Endoplasmic reticulum</location>
    </subcellularLocation>
</comment>
<proteinExistence type="inferred from homology"/>
<dbReference type="EC" id="2.4.1.221" evidence="3"/>
<keyword evidence="7" id="KW-0119">Carbohydrate metabolism</keyword>
<accession>A0A0K0CUN3</accession>
<evidence type="ECO:0000256" key="10">
    <source>
        <dbReference type="ARBA" id="ARBA00033083"/>
    </source>
</evidence>
<name>A0A0K0CUN3_ANGCA</name>